<dbReference type="GeneID" id="78527727"/>
<name>A0A0C9NLP1_SPHPI</name>
<sequence>MFDAQFDPRRCRLHIRYTGFWSAHDAHAIVDRMRAALAGAAGPAARSFTLLDDLRDWPVQSQEVLEITRGFADLVRRAPVSLNAMIVPSALLRLQVGRTLHDLPNCSIFDTYEEADRWLAKVETVAT</sequence>
<evidence type="ECO:0000313" key="1">
    <source>
        <dbReference type="EMBL" id="GAN15593.1"/>
    </source>
</evidence>
<keyword evidence="2" id="KW-1185">Reference proteome</keyword>
<reference evidence="1 2" key="1">
    <citation type="submission" date="2014-08" db="EMBL/GenBank/DDBJ databases">
        <title>Whole genome shotgun sequence of Sphingomonas paucimobilis NBRC 13935.</title>
        <authorList>
            <person name="Hosoyama A."/>
            <person name="Hashimoto M."/>
            <person name="Hosoyama Y."/>
            <person name="Noguchi M."/>
            <person name="Uohara A."/>
            <person name="Ohji S."/>
            <person name="Katano-Makiyama Y."/>
            <person name="Ichikawa N."/>
            <person name="Kimura A."/>
            <person name="Yamazoe A."/>
            <person name="Fujita N."/>
        </authorList>
    </citation>
    <scope>NUCLEOTIDE SEQUENCE [LARGE SCALE GENOMIC DNA]</scope>
    <source>
        <strain evidence="1 2">NBRC 13935</strain>
    </source>
</reference>
<dbReference type="RefSeq" id="WP_007405623.1">
    <property type="nucleotide sequence ID" value="NZ_BBJS01000061.1"/>
</dbReference>
<proteinExistence type="predicted"/>
<dbReference type="AlphaFoldDB" id="A0A0C9NLP1"/>
<dbReference type="Proteomes" id="UP000032025">
    <property type="component" value="Unassembled WGS sequence"/>
</dbReference>
<gene>
    <name evidence="1" type="ORF">SP6_61_00420</name>
</gene>
<organism evidence="1 2">
    <name type="scientific">Sphingomonas paucimobilis NBRC 13935</name>
    <dbReference type="NCBI Taxonomy" id="1219050"/>
    <lineage>
        <taxon>Bacteria</taxon>
        <taxon>Pseudomonadati</taxon>
        <taxon>Pseudomonadota</taxon>
        <taxon>Alphaproteobacteria</taxon>
        <taxon>Sphingomonadales</taxon>
        <taxon>Sphingomonadaceae</taxon>
        <taxon>Sphingomonas</taxon>
    </lineage>
</organism>
<accession>A0A0C9NLP1</accession>
<comment type="caution">
    <text evidence="1">The sequence shown here is derived from an EMBL/GenBank/DDBJ whole genome shotgun (WGS) entry which is preliminary data.</text>
</comment>
<dbReference type="EMBL" id="BBJS01000061">
    <property type="protein sequence ID" value="GAN15593.1"/>
    <property type="molecule type" value="Genomic_DNA"/>
</dbReference>
<evidence type="ECO:0000313" key="2">
    <source>
        <dbReference type="Proteomes" id="UP000032025"/>
    </source>
</evidence>
<protein>
    <submittedName>
        <fullName evidence="1">DNA, contig: SP661</fullName>
    </submittedName>
</protein>